<organism evidence="8 9">
    <name type="scientific">Raineyella antarctica</name>
    <dbReference type="NCBI Taxonomy" id="1577474"/>
    <lineage>
        <taxon>Bacteria</taxon>
        <taxon>Bacillati</taxon>
        <taxon>Actinomycetota</taxon>
        <taxon>Actinomycetes</taxon>
        <taxon>Propionibacteriales</taxon>
        <taxon>Propionibacteriaceae</taxon>
        <taxon>Raineyella</taxon>
    </lineage>
</organism>
<proteinExistence type="inferred from homology"/>
<dbReference type="HAMAP" id="MF_02065">
    <property type="entry name" value="MltG"/>
    <property type="match status" value="1"/>
</dbReference>
<dbReference type="EC" id="4.2.2.29" evidence="7"/>
<keyword evidence="4 7" id="KW-0472">Membrane</keyword>
<dbReference type="GO" id="GO:0008932">
    <property type="term" value="F:lytic endotransglycosylase activity"/>
    <property type="evidence" value="ECO:0007669"/>
    <property type="project" value="UniProtKB-UniRule"/>
</dbReference>
<dbReference type="STRING" id="1577474.GA0111570_110109"/>
<keyword evidence="3 7" id="KW-1133">Transmembrane helix</keyword>
<dbReference type="CDD" id="cd08010">
    <property type="entry name" value="MltG_like"/>
    <property type="match status" value="1"/>
</dbReference>
<dbReference type="GO" id="GO:0009252">
    <property type="term" value="P:peptidoglycan biosynthetic process"/>
    <property type="evidence" value="ECO:0007669"/>
    <property type="project" value="UniProtKB-UniRule"/>
</dbReference>
<evidence type="ECO:0000256" key="5">
    <source>
        <dbReference type="ARBA" id="ARBA00023239"/>
    </source>
</evidence>
<evidence type="ECO:0000256" key="3">
    <source>
        <dbReference type="ARBA" id="ARBA00022989"/>
    </source>
</evidence>
<name>A0A1G6HIZ7_9ACTN</name>
<feature type="transmembrane region" description="Helical" evidence="7">
    <location>
        <begin position="21"/>
        <end position="40"/>
    </location>
</feature>
<evidence type="ECO:0000256" key="1">
    <source>
        <dbReference type="ARBA" id="ARBA00022475"/>
    </source>
</evidence>
<sequence length="367" mass="39267">MSHFFEEEQPPRRRRGSRTKSIVAVVVAVLVLVGGGWFAVDRLGGALLASDYSAGTAQEPVTVTIPSGATLTDMAGILADARVVESQKAFVRVARSDERATAIQAGDYRLATHLSAKEALAALLDPASKVAEQITLREGLTLQKQLDAIAEQSGIPRAQFAALAKDPSTLGLPSYAKGLEGYLFPDTYQFGDKTSAEQILRTMVDQYKTVAAQVGLEQAAASMGRNPADVVTVASIVEAEVFNEGDRAKVARVVYNRLDKGMPLQLDTTVKYVNGLDGKVTTTDQERVKDSPYNTYLHAGLPPGPIGAPGKAALDAAAHPAAGSWLYFVAVNMETGETKFATTFEEHNKYVAEFQSWCQANKAKGLC</sequence>
<dbReference type="Gene3D" id="3.30.160.60">
    <property type="entry name" value="Classic Zinc Finger"/>
    <property type="match status" value="1"/>
</dbReference>
<feature type="site" description="Important for catalytic activity" evidence="7">
    <location>
        <position position="240"/>
    </location>
</feature>
<dbReference type="Gene3D" id="3.30.1490.480">
    <property type="entry name" value="Endolytic murein transglycosylase"/>
    <property type="match status" value="1"/>
</dbReference>
<dbReference type="Pfam" id="PF02618">
    <property type="entry name" value="YceG"/>
    <property type="match status" value="1"/>
</dbReference>
<comment type="subcellular location">
    <subcellularLocation>
        <location evidence="7">Cell membrane</location>
        <topology evidence="7">Single-pass membrane protein</topology>
    </subcellularLocation>
</comment>
<evidence type="ECO:0000256" key="6">
    <source>
        <dbReference type="ARBA" id="ARBA00023316"/>
    </source>
</evidence>
<dbReference type="RefSeq" id="WP_092612531.1">
    <property type="nucleotide sequence ID" value="NZ_FMYF01000010.1"/>
</dbReference>
<evidence type="ECO:0000313" key="8">
    <source>
        <dbReference type="EMBL" id="SDB94123.1"/>
    </source>
</evidence>
<protein>
    <recommendedName>
        <fullName evidence="7">Endolytic murein transglycosylase</fullName>
        <ecNumber evidence="7">4.2.2.29</ecNumber>
    </recommendedName>
    <alternativeName>
        <fullName evidence="7">Peptidoglycan lytic transglycosylase</fullName>
    </alternativeName>
    <alternativeName>
        <fullName evidence="7">Peptidoglycan polymerization terminase</fullName>
    </alternativeName>
</protein>
<dbReference type="EMBL" id="FMYF01000010">
    <property type="protein sequence ID" value="SDB94123.1"/>
    <property type="molecule type" value="Genomic_DNA"/>
</dbReference>
<evidence type="ECO:0000256" key="2">
    <source>
        <dbReference type="ARBA" id="ARBA00022692"/>
    </source>
</evidence>
<evidence type="ECO:0000256" key="4">
    <source>
        <dbReference type="ARBA" id="ARBA00023136"/>
    </source>
</evidence>
<dbReference type="NCBIfam" id="TIGR00247">
    <property type="entry name" value="endolytic transglycosylase MltG"/>
    <property type="match status" value="1"/>
</dbReference>
<reference evidence="8 9" key="1">
    <citation type="submission" date="2016-06" db="EMBL/GenBank/DDBJ databases">
        <authorList>
            <person name="Olsen C.W."/>
            <person name="Carey S."/>
            <person name="Hinshaw L."/>
            <person name="Karasin A.I."/>
        </authorList>
    </citation>
    <scope>NUCLEOTIDE SEQUENCE [LARGE SCALE GENOMIC DNA]</scope>
    <source>
        <strain evidence="8 9">LZ-22</strain>
    </source>
</reference>
<dbReference type="GO" id="GO:0071555">
    <property type="term" value="P:cell wall organization"/>
    <property type="evidence" value="ECO:0007669"/>
    <property type="project" value="UniProtKB-KW"/>
</dbReference>
<evidence type="ECO:0000313" key="9">
    <source>
        <dbReference type="Proteomes" id="UP000199086"/>
    </source>
</evidence>
<dbReference type="PANTHER" id="PTHR30518">
    <property type="entry name" value="ENDOLYTIC MUREIN TRANSGLYCOSYLASE"/>
    <property type="match status" value="1"/>
</dbReference>
<comment type="catalytic activity">
    <reaction evidence="7">
        <text>a peptidoglycan chain = a peptidoglycan chain with N-acetyl-1,6-anhydromuramyl-[peptide] at the reducing end + a peptidoglycan chain with N-acetylglucosamine at the non-reducing end.</text>
        <dbReference type="EC" id="4.2.2.29"/>
    </reaction>
</comment>
<comment type="function">
    <text evidence="7">Functions as a peptidoglycan terminase that cleaves nascent peptidoglycan strands endolytically to terminate their elongation.</text>
</comment>
<accession>A0A1G6HIZ7</accession>
<keyword evidence="5 7" id="KW-0456">Lyase</keyword>
<keyword evidence="6 7" id="KW-0961">Cell wall biogenesis/degradation</keyword>
<dbReference type="PANTHER" id="PTHR30518:SF2">
    <property type="entry name" value="ENDOLYTIC MUREIN TRANSGLYCOSYLASE"/>
    <property type="match status" value="1"/>
</dbReference>
<keyword evidence="1 7" id="KW-1003">Cell membrane</keyword>
<dbReference type="InterPro" id="IPR003770">
    <property type="entry name" value="MLTG-like"/>
</dbReference>
<evidence type="ECO:0000256" key="7">
    <source>
        <dbReference type="HAMAP-Rule" id="MF_02065"/>
    </source>
</evidence>
<dbReference type="AlphaFoldDB" id="A0A1G6HIZ7"/>
<gene>
    <name evidence="7" type="primary">mltG</name>
    <name evidence="8" type="ORF">GA0111570_110109</name>
</gene>
<keyword evidence="2 7" id="KW-0812">Transmembrane</keyword>
<comment type="similarity">
    <text evidence="7">Belongs to the transglycosylase MltG family.</text>
</comment>
<keyword evidence="9" id="KW-1185">Reference proteome</keyword>
<dbReference type="OrthoDB" id="9814591at2"/>
<dbReference type="Proteomes" id="UP000199086">
    <property type="component" value="Unassembled WGS sequence"/>
</dbReference>
<dbReference type="GO" id="GO:0005886">
    <property type="term" value="C:plasma membrane"/>
    <property type="evidence" value="ECO:0007669"/>
    <property type="project" value="UniProtKB-SubCell"/>
</dbReference>